<dbReference type="SMART" id="SM01192">
    <property type="entry name" value="Enolase_C"/>
    <property type="match status" value="1"/>
</dbReference>
<comment type="cofactor">
    <cofactor evidence="10">
        <name>Mg(2+)</name>
        <dbReference type="ChEBI" id="CHEBI:18420"/>
    </cofactor>
    <text evidence="10">Binds a second Mg(2+) ion via substrate during catalysis.</text>
</comment>
<dbReference type="EMBL" id="JAZBRD010000002">
    <property type="protein sequence ID" value="MEE3744196.1"/>
    <property type="molecule type" value="Genomic_DNA"/>
</dbReference>
<dbReference type="GO" id="GO:0004634">
    <property type="term" value="F:phosphopyruvate hydratase activity"/>
    <property type="evidence" value="ECO:0007669"/>
    <property type="project" value="UniProtKB-EC"/>
</dbReference>
<dbReference type="SFLD" id="SFLDG00178">
    <property type="entry name" value="enolase"/>
    <property type="match status" value="1"/>
</dbReference>
<evidence type="ECO:0000256" key="7">
    <source>
        <dbReference type="ARBA" id="ARBA00023152"/>
    </source>
</evidence>
<feature type="binding site" evidence="10">
    <location>
        <position position="334"/>
    </location>
    <ligand>
        <name>(2R)-2-phosphoglycerate</name>
        <dbReference type="ChEBI" id="CHEBI:58289"/>
    </ligand>
</feature>
<evidence type="ECO:0000256" key="1">
    <source>
        <dbReference type="ARBA" id="ARBA00005031"/>
    </source>
</evidence>
<dbReference type="SMART" id="SM01193">
    <property type="entry name" value="Enolase_N"/>
    <property type="match status" value="1"/>
</dbReference>
<evidence type="ECO:0000313" key="14">
    <source>
        <dbReference type="Proteomes" id="UP001331664"/>
    </source>
</evidence>
<evidence type="ECO:0000256" key="3">
    <source>
        <dbReference type="ARBA" id="ARBA00012058"/>
    </source>
</evidence>
<dbReference type="SUPFAM" id="SSF54826">
    <property type="entry name" value="Enolase N-terminal domain-like"/>
    <property type="match status" value="1"/>
</dbReference>
<comment type="similarity">
    <text evidence="2 10">Belongs to the enolase family.</text>
</comment>
<evidence type="ECO:0000256" key="10">
    <source>
        <dbReference type="HAMAP-Rule" id="MF_00318"/>
    </source>
</evidence>
<evidence type="ECO:0000256" key="2">
    <source>
        <dbReference type="ARBA" id="ARBA00009604"/>
    </source>
</evidence>
<evidence type="ECO:0000256" key="5">
    <source>
        <dbReference type="ARBA" id="ARBA00022525"/>
    </source>
</evidence>
<keyword evidence="10" id="KW-0479">Metal-binding</keyword>
<dbReference type="InterPro" id="IPR020811">
    <property type="entry name" value="Enolase_N"/>
</dbReference>
<feature type="binding site" evidence="10">
    <location>
        <position position="309"/>
    </location>
    <ligand>
        <name>Mg(2+)</name>
        <dbReference type="ChEBI" id="CHEBI:18420"/>
    </ligand>
</feature>
<keyword evidence="14" id="KW-1185">Reference proteome</keyword>
<dbReference type="RefSeq" id="WP_330526028.1">
    <property type="nucleotide sequence ID" value="NZ_JAZBRD010000002.1"/>
</dbReference>
<dbReference type="InterPro" id="IPR000941">
    <property type="entry name" value="Enolase"/>
</dbReference>
<dbReference type="Pfam" id="PF03952">
    <property type="entry name" value="Enolase_N"/>
    <property type="match status" value="1"/>
</dbReference>
<evidence type="ECO:0000256" key="8">
    <source>
        <dbReference type="ARBA" id="ARBA00023239"/>
    </source>
</evidence>
<proteinExistence type="inferred from homology"/>
<dbReference type="InterPro" id="IPR020809">
    <property type="entry name" value="Enolase_CS"/>
</dbReference>
<feature type="active site" description="Proton acceptor" evidence="10">
    <location>
        <position position="334"/>
    </location>
</feature>
<dbReference type="PIRSF" id="PIRSF001400">
    <property type="entry name" value="Enolase"/>
    <property type="match status" value="1"/>
</dbReference>
<evidence type="ECO:0000313" key="13">
    <source>
        <dbReference type="EMBL" id="MEE3744196.1"/>
    </source>
</evidence>
<comment type="catalytic activity">
    <reaction evidence="10">
        <text>(2R)-2-phosphoglycerate = phosphoenolpyruvate + H2O</text>
        <dbReference type="Rhea" id="RHEA:10164"/>
        <dbReference type="ChEBI" id="CHEBI:15377"/>
        <dbReference type="ChEBI" id="CHEBI:58289"/>
        <dbReference type="ChEBI" id="CHEBI:58702"/>
        <dbReference type="EC" id="4.2.1.11"/>
    </reaction>
</comment>
<keyword evidence="8 10" id="KW-0456">Lyase</keyword>
<dbReference type="InterPro" id="IPR020810">
    <property type="entry name" value="Enolase_C"/>
</dbReference>
<evidence type="ECO:0000259" key="11">
    <source>
        <dbReference type="SMART" id="SM01192"/>
    </source>
</evidence>
<dbReference type="Gene3D" id="3.20.20.120">
    <property type="entry name" value="Enolase-like C-terminal domain"/>
    <property type="match status" value="1"/>
</dbReference>
<evidence type="ECO:0000256" key="4">
    <source>
        <dbReference type="ARBA" id="ARBA00017068"/>
    </source>
</evidence>
<comment type="subcellular location">
    <subcellularLocation>
        <location evidence="10">Cytoplasm</location>
    </subcellularLocation>
    <subcellularLocation>
        <location evidence="10">Secreted</location>
    </subcellularLocation>
    <subcellularLocation>
        <location evidence="10">Cell surface</location>
    </subcellularLocation>
    <text evidence="10">Fractions of enolase are present in both the cytoplasm and on the cell surface.</text>
</comment>
<keyword evidence="6 10" id="KW-0460">Magnesium</keyword>
<dbReference type="SFLD" id="SFLDF00002">
    <property type="entry name" value="enolase"/>
    <property type="match status" value="1"/>
</dbReference>
<dbReference type="PROSITE" id="PS00164">
    <property type="entry name" value="ENOLASE"/>
    <property type="match status" value="1"/>
</dbReference>
<evidence type="ECO:0000259" key="12">
    <source>
        <dbReference type="SMART" id="SM01193"/>
    </source>
</evidence>
<dbReference type="EC" id="4.2.1.11" evidence="3 10"/>
<keyword evidence="5 10" id="KW-0964">Secreted</keyword>
<dbReference type="PANTHER" id="PTHR11902:SF1">
    <property type="entry name" value="ENOLASE"/>
    <property type="match status" value="1"/>
</dbReference>
<dbReference type="InterPro" id="IPR029017">
    <property type="entry name" value="Enolase-like_N"/>
</dbReference>
<accession>A0ABU7M3E0</accession>
<feature type="active site" description="Proton donor" evidence="10">
    <location>
        <position position="204"/>
    </location>
</feature>
<feature type="binding site" evidence="10">
    <location>
        <position position="162"/>
    </location>
    <ligand>
        <name>(2R)-2-phosphoglycerate</name>
        <dbReference type="ChEBI" id="CHEBI:58289"/>
    </ligand>
</feature>
<dbReference type="Proteomes" id="UP001331664">
    <property type="component" value="Unassembled WGS sequence"/>
</dbReference>
<gene>
    <name evidence="10 13" type="primary">eno</name>
    <name evidence="13" type="ORF">V2I23_02675</name>
</gene>
<protein>
    <recommendedName>
        <fullName evidence="4 10">Enolase</fullName>
        <ecNumber evidence="3 10">4.2.1.11</ecNumber>
    </recommendedName>
    <alternativeName>
        <fullName evidence="10">2-phospho-D-glycerate hydro-lyase</fullName>
    </alternativeName>
    <alternativeName>
        <fullName evidence="10">2-phosphoglycerate dehydratase</fullName>
    </alternativeName>
</protein>
<feature type="binding site" evidence="10">
    <location>
        <position position="241"/>
    </location>
    <ligand>
        <name>Mg(2+)</name>
        <dbReference type="ChEBI" id="CHEBI:18420"/>
    </ligand>
</feature>
<dbReference type="PANTHER" id="PTHR11902">
    <property type="entry name" value="ENOLASE"/>
    <property type="match status" value="1"/>
</dbReference>
<feature type="domain" description="Enolase N-terminal" evidence="12">
    <location>
        <begin position="4"/>
        <end position="133"/>
    </location>
</feature>
<organism evidence="13 14">
    <name type="scientific">Campylobacter porcelli</name>
    <dbReference type="NCBI Taxonomy" id="1660073"/>
    <lineage>
        <taxon>Bacteria</taxon>
        <taxon>Pseudomonadati</taxon>
        <taxon>Campylobacterota</taxon>
        <taxon>Epsilonproteobacteria</taxon>
        <taxon>Campylobacterales</taxon>
        <taxon>Campylobacteraceae</taxon>
        <taxon>Campylobacter</taxon>
    </lineage>
</organism>
<dbReference type="Gene3D" id="3.30.390.10">
    <property type="entry name" value="Enolase-like, N-terminal domain"/>
    <property type="match status" value="1"/>
</dbReference>
<comment type="function">
    <text evidence="9 10">Catalyzes the reversible conversion of 2-phosphoglycerate (2-PG) into phosphoenolpyruvate (PEP). It is essential for the degradation of carbohydrates via glycolysis.</text>
</comment>
<dbReference type="PRINTS" id="PR00148">
    <property type="entry name" value="ENOLASE"/>
</dbReference>
<feature type="binding site" evidence="10">
    <location>
        <position position="363"/>
    </location>
    <ligand>
        <name>(2R)-2-phosphoglycerate</name>
        <dbReference type="ChEBI" id="CHEBI:58289"/>
    </ligand>
</feature>
<dbReference type="Pfam" id="PF00113">
    <property type="entry name" value="Enolase_C"/>
    <property type="match status" value="1"/>
</dbReference>
<evidence type="ECO:0000256" key="9">
    <source>
        <dbReference type="ARBA" id="ARBA00045763"/>
    </source>
</evidence>
<dbReference type="InterPro" id="IPR036849">
    <property type="entry name" value="Enolase-like_C_sf"/>
</dbReference>
<name>A0ABU7M3E0_9BACT</name>
<dbReference type="SUPFAM" id="SSF51604">
    <property type="entry name" value="Enolase C-terminal domain-like"/>
    <property type="match status" value="1"/>
</dbReference>
<comment type="pathway">
    <text evidence="1 10">Carbohydrate degradation; glycolysis; pyruvate from D-glyceraldehyde 3-phosphate: step 4/5.</text>
</comment>
<keyword evidence="7 10" id="KW-0324">Glycolysis</keyword>
<sequence length="416" mass="44923">MPVIKEVKAIEVLDSRGNPTIKAFITLCDGSTGSAVVPSGASTGKREALELRDGGEAYGGKGVLKAIKNVNSMIAEELCGKDALNQKAIDDALIALDGTDNFSKIGANAALGVSMAVARAAANSSKLPLYRYLGGANASILPVPMFNIINGGAHANNSVDFQEFMIMPFGFSSFSDALRAVAEIYQTLKKLLNDAGHSTAVGDEGGFAPNLKDNEEPLELIMQAILKAGYKPNEQIKLALDVAASELYDGKVYKLEGKEFTSQEMVEKYEKLCQKYPIFSIEDGLSEDDWEGWKLLTDRLGDRVQLVGDDLFVTNEKILKEGIIKGIANAVLIKPNQIGTVSQTMQTVRLAQRNGYRCIMSHRSGESEDSFIADFAVALNTGQIKTGATSRSERNAKYNRLLEIGCETREYVGDGI</sequence>
<feature type="domain" description="Enolase C-terminal TIM barrel" evidence="11">
    <location>
        <begin position="138"/>
        <end position="416"/>
    </location>
</feature>
<feature type="binding site" evidence="10">
    <location>
        <position position="385"/>
    </location>
    <ligand>
        <name>(2R)-2-phosphoglycerate</name>
        <dbReference type="ChEBI" id="CHEBI:58289"/>
    </ligand>
</feature>
<dbReference type="HAMAP" id="MF_00318">
    <property type="entry name" value="Enolase"/>
    <property type="match status" value="1"/>
</dbReference>
<keyword evidence="10" id="KW-0963">Cytoplasm</keyword>
<comment type="caution">
    <text evidence="13">The sequence shown here is derived from an EMBL/GenBank/DDBJ whole genome shotgun (WGS) entry which is preliminary data.</text>
</comment>
<feature type="binding site" evidence="10">
    <location>
        <position position="282"/>
    </location>
    <ligand>
        <name>Mg(2+)</name>
        <dbReference type="ChEBI" id="CHEBI:18420"/>
    </ligand>
</feature>
<reference evidence="13 14" key="1">
    <citation type="submission" date="2024-01" db="EMBL/GenBank/DDBJ databases">
        <title>Campylobacter porcellus sp. nov.</title>
        <authorList>
            <person name="Papic B."/>
            <person name="Gruntar I."/>
        </authorList>
    </citation>
    <scope>NUCLEOTIDE SEQUENCE [LARGE SCALE GENOMIC DNA]</scope>
    <source>
        <strain evidence="13 14">CX2-4855-23</strain>
    </source>
</reference>
<dbReference type="NCBIfam" id="TIGR01060">
    <property type="entry name" value="eno"/>
    <property type="match status" value="1"/>
</dbReference>
<feature type="binding site" evidence="10">
    <location>
        <position position="364"/>
    </location>
    <ligand>
        <name>(2R)-2-phosphoglycerate</name>
        <dbReference type="ChEBI" id="CHEBI:58289"/>
    </ligand>
</feature>
<dbReference type="SFLD" id="SFLDS00001">
    <property type="entry name" value="Enolase"/>
    <property type="match status" value="1"/>
</dbReference>
<dbReference type="CDD" id="cd03313">
    <property type="entry name" value="enolase"/>
    <property type="match status" value="1"/>
</dbReference>
<evidence type="ECO:0000256" key="6">
    <source>
        <dbReference type="ARBA" id="ARBA00022842"/>
    </source>
</evidence>